<dbReference type="STRING" id="7897.ENSLACP00000009864"/>
<feature type="domain" description="HTH CENPB-type" evidence="2">
    <location>
        <begin position="52"/>
        <end position="123"/>
    </location>
</feature>
<evidence type="ECO:0000256" key="1">
    <source>
        <dbReference type="ARBA" id="ARBA00023125"/>
    </source>
</evidence>
<dbReference type="Pfam" id="PF03221">
    <property type="entry name" value="HTH_Tnp_Tc5"/>
    <property type="match status" value="1"/>
</dbReference>
<dbReference type="Gene3D" id="1.10.10.60">
    <property type="entry name" value="Homeodomain-like"/>
    <property type="match status" value="2"/>
</dbReference>
<dbReference type="InterPro" id="IPR006600">
    <property type="entry name" value="HTH_CenpB_DNA-bd_dom"/>
</dbReference>
<sequence length="430" mass="48518">KNKKISEKKHKSLSVNTKYQIITAVDAGNKKATADEFGVLPNTLSTVTLLKPVKKLHVSEHKEVEDALYTRFKSAGNDNIRLSGPILAAKAEKLAADLGNENFTVSHSWIERFKKKKKKHRNIVSKSICGVSGSDSTVVDEYITSKLPALLKDCKKMLAIKGENCHGGKHSKERIIVMVSANMDGSEKLKPLVIGKSQKPRCFKNMKSLPVDYKANTQAWMTSDIFSEWVKKFDRKMECQKHKMVVFIDNCPVHLTVATLKATTVIFLPPNFTSKLQPMDQGIIKSFKQNYRCLLLQHVIACFESWENTEINLLQAIQFAHHAWCKVTMRCISSCFAKAGFCINERNEETENLSDEEDNIPLSGLVESWKTIRVHMEIASDLTVEDYIDVDKNVINIMQLTEAEIVAARKFQDGASGDKESESDEEYEPE</sequence>
<protein>
    <recommendedName>
        <fullName evidence="2">HTH CENPB-type domain-containing protein</fullName>
    </recommendedName>
</protein>
<dbReference type="Pfam" id="PF03184">
    <property type="entry name" value="DDE_1"/>
    <property type="match status" value="1"/>
</dbReference>
<keyword evidence="4" id="KW-1185">Reference proteome</keyword>
<reference evidence="3" key="2">
    <citation type="submission" date="2025-08" db="UniProtKB">
        <authorList>
            <consortium name="Ensembl"/>
        </authorList>
    </citation>
    <scope>IDENTIFICATION</scope>
</reference>
<reference evidence="4" key="1">
    <citation type="submission" date="2011-08" db="EMBL/GenBank/DDBJ databases">
        <title>The draft genome of Latimeria chalumnae.</title>
        <authorList>
            <person name="Di Palma F."/>
            <person name="Alfoldi J."/>
            <person name="Johnson J."/>
            <person name="Berlin A."/>
            <person name="Gnerre S."/>
            <person name="Jaffe D."/>
            <person name="MacCallum I."/>
            <person name="Young S."/>
            <person name="Walker B.J."/>
            <person name="Lander E."/>
            <person name="Lindblad-Toh K."/>
        </authorList>
    </citation>
    <scope>NUCLEOTIDE SEQUENCE [LARGE SCALE GENOMIC DNA]</scope>
    <source>
        <strain evidence="4">Wild caught</strain>
    </source>
</reference>
<dbReference type="GO" id="GO:0005634">
    <property type="term" value="C:nucleus"/>
    <property type="evidence" value="ECO:0007669"/>
    <property type="project" value="TreeGrafter"/>
</dbReference>
<organism evidence="3 4">
    <name type="scientific">Latimeria chalumnae</name>
    <name type="common">Coelacanth</name>
    <dbReference type="NCBI Taxonomy" id="7897"/>
    <lineage>
        <taxon>Eukaryota</taxon>
        <taxon>Metazoa</taxon>
        <taxon>Chordata</taxon>
        <taxon>Craniata</taxon>
        <taxon>Vertebrata</taxon>
        <taxon>Euteleostomi</taxon>
        <taxon>Coelacanthiformes</taxon>
        <taxon>Coelacanthidae</taxon>
        <taxon>Latimeria</taxon>
    </lineage>
</organism>
<dbReference type="Proteomes" id="UP000008672">
    <property type="component" value="Unassembled WGS sequence"/>
</dbReference>
<dbReference type="SUPFAM" id="SSF46689">
    <property type="entry name" value="Homeodomain-like"/>
    <property type="match status" value="1"/>
</dbReference>
<dbReference type="PANTHER" id="PTHR19303">
    <property type="entry name" value="TRANSPOSON"/>
    <property type="match status" value="1"/>
</dbReference>
<keyword evidence="1" id="KW-0238">DNA-binding</keyword>
<evidence type="ECO:0000313" key="4">
    <source>
        <dbReference type="Proteomes" id="UP000008672"/>
    </source>
</evidence>
<name>H3AJP3_LATCH</name>
<dbReference type="InterPro" id="IPR004875">
    <property type="entry name" value="DDE_SF_endonuclease_dom"/>
</dbReference>
<dbReference type="InterPro" id="IPR050863">
    <property type="entry name" value="CenT-Element_Derived"/>
</dbReference>
<accession>H3AJP3</accession>
<dbReference type="OMA" id="WENTEIN"/>
<dbReference type="GeneTree" id="ENSGT00940000164756"/>
<dbReference type="AlphaFoldDB" id="H3AJP3"/>
<dbReference type="GO" id="GO:0003677">
    <property type="term" value="F:DNA binding"/>
    <property type="evidence" value="ECO:0007669"/>
    <property type="project" value="UniProtKB-KW"/>
</dbReference>
<dbReference type="EMBL" id="AFYH01097445">
    <property type="status" value="NOT_ANNOTATED_CDS"/>
    <property type="molecule type" value="Genomic_DNA"/>
</dbReference>
<dbReference type="InterPro" id="IPR009057">
    <property type="entry name" value="Homeodomain-like_sf"/>
</dbReference>
<reference evidence="3" key="3">
    <citation type="submission" date="2025-09" db="UniProtKB">
        <authorList>
            <consortium name="Ensembl"/>
        </authorList>
    </citation>
    <scope>IDENTIFICATION</scope>
</reference>
<dbReference type="Ensembl" id="ENSLACT00000009940.1">
    <property type="protein sequence ID" value="ENSLACP00000009864.1"/>
    <property type="gene ID" value="ENSLACG00000008699.1"/>
</dbReference>
<evidence type="ECO:0000313" key="3">
    <source>
        <dbReference type="Ensembl" id="ENSLACP00000009864.1"/>
    </source>
</evidence>
<dbReference type="PROSITE" id="PS51253">
    <property type="entry name" value="HTH_CENPB"/>
    <property type="match status" value="1"/>
</dbReference>
<dbReference type="SMART" id="SM00674">
    <property type="entry name" value="CENPB"/>
    <property type="match status" value="1"/>
</dbReference>
<dbReference type="InParanoid" id="H3AJP3"/>
<evidence type="ECO:0000259" key="2">
    <source>
        <dbReference type="PROSITE" id="PS51253"/>
    </source>
</evidence>
<dbReference type="HOGENOM" id="CLU_018294_0_4_1"/>
<dbReference type="PANTHER" id="PTHR19303:SF73">
    <property type="entry name" value="PROTEIN PDC2"/>
    <property type="match status" value="1"/>
</dbReference>
<proteinExistence type="predicted"/>
<dbReference type="eggNOG" id="KOG3105">
    <property type="taxonomic scope" value="Eukaryota"/>
</dbReference>